<reference evidence="4 5" key="1">
    <citation type="submission" date="2017-08" db="EMBL/GenBank/DDBJ databases">
        <title>Complete genome of Colwellia sp. NB097-1, a psychrophile bacterium ioslated from Bering Sea.</title>
        <authorList>
            <person name="Chen X."/>
        </authorList>
    </citation>
    <scope>NUCLEOTIDE SEQUENCE [LARGE SCALE GENOMIC DNA]</scope>
    <source>
        <strain evidence="4 5">NB097-1</strain>
    </source>
</reference>
<feature type="domain" description="Bacterial Ig-like" evidence="3">
    <location>
        <begin position="840"/>
        <end position="928"/>
    </location>
</feature>
<feature type="region of interest" description="Disordered" evidence="1">
    <location>
        <begin position="2071"/>
        <end position="2130"/>
    </location>
</feature>
<keyword evidence="2" id="KW-1133">Transmembrane helix</keyword>
<dbReference type="EMBL" id="CP020465">
    <property type="protein sequence ID" value="ASP46754.1"/>
    <property type="molecule type" value="Genomic_DNA"/>
</dbReference>
<keyword evidence="5" id="KW-1185">Reference proteome</keyword>
<feature type="domain" description="Bacterial Ig-like" evidence="3">
    <location>
        <begin position="1125"/>
        <end position="1212"/>
    </location>
</feature>
<feature type="region of interest" description="Disordered" evidence="1">
    <location>
        <begin position="2445"/>
        <end position="2469"/>
    </location>
</feature>
<feature type="domain" description="Bacterial Ig-like" evidence="3">
    <location>
        <begin position="554"/>
        <end position="642"/>
    </location>
</feature>
<evidence type="ECO:0000313" key="5">
    <source>
        <dbReference type="Proteomes" id="UP000202259"/>
    </source>
</evidence>
<feature type="domain" description="Bacterial Ig-like" evidence="3">
    <location>
        <begin position="1313"/>
        <end position="1402"/>
    </location>
</feature>
<evidence type="ECO:0000256" key="2">
    <source>
        <dbReference type="SAM" id="Phobius"/>
    </source>
</evidence>
<feature type="compositionally biased region" description="Acidic residues" evidence="1">
    <location>
        <begin position="2080"/>
        <end position="2101"/>
    </location>
</feature>
<dbReference type="Gene3D" id="2.60.40.10">
    <property type="entry name" value="Immunoglobulins"/>
    <property type="match status" value="2"/>
</dbReference>
<protein>
    <recommendedName>
        <fullName evidence="3">Bacterial Ig-like domain-containing protein</fullName>
    </recommendedName>
</protein>
<feature type="domain" description="Bacterial Ig-like" evidence="3">
    <location>
        <begin position="1696"/>
        <end position="1783"/>
    </location>
</feature>
<dbReference type="PROSITE" id="PS00018">
    <property type="entry name" value="EF_HAND_1"/>
    <property type="match status" value="1"/>
</dbReference>
<dbReference type="KEGG" id="cber:B5D82_02525"/>
<feature type="region of interest" description="Disordered" evidence="1">
    <location>
        <begin position="2735"/>
        <end position="2860"/>
    </location>
</feature>
<accession>A0A222G5Y2</accession>
<gene>
    <name evidence="4" type="ORF">B5D82_02525</name>
</gene>
<feature type="domain" description="Bacterial Ig-like" evidence="3">
    <location>
        <begin position="1503"/>
        <end position="1593"/>
    </location>
</feature>
<feature type="domain" description="Bacterial Ig-like" evidence="3">
    <location>
        <begin position="1218"/>
        <end position="1308"/>
    </location>
</feature>
<evidence type="ECO:0000259" key="3">
    <source>
        <dbReference type="Pfam" id="PF19078"/>
    </source>
</evidence>
<dbReference type="InterPro" id="IPR018247">
    <property type="entry name" value="EF_Hand_1_Ca_BS"/>
</dbReference>
<feature type="domain" description="Bacterial Ig-like" evidence="3">
    <location>
        <begin position="743"/>
        <end position="832"/>
    </location>
</feature>
<proteinExistence type="predicted"/>
<feature type="compositionally biased region" description="Acidic residues" evidence="1">
    <location>
        <begin position="2782"/>
        <end position="2801"/>
    </location>
</feature>
<organism evidence="4 5">
    <name type="scientific">Cognaticolwellia beringensis</name>
    <dbReference type="NCBI Taxonomy" id="1967665"/>
    <lineage>
        <taxon>Bacteria</taxon>
        <taxon>Pseudomonadati</taxon>
        <taxon>Pseudomonadota</taxon>
        <taxon>Gammaproteobacteria</taxon>
        <taxon>Alteromonadales</taxon>
        <taxon>Colwelliaceae</taxon>
        <taxon>Cognaticolwellia</taxon>
    </lineage>
</organism>
<dbReference type="PANTHER" id="PTHR34677">
    <property type="match status" value="1"/>
</dbReference>
<feature type="domain" description="Bacterial Ig-like" evidence="3">
    <location>
        <begin position="933"/>
        <end position="1022"/>
    </location>
</feature>
<dbReference type="PANTHER" id="PTHR34677:SF3">
    <property type="entry name" value="BACTERIAL IG-LIKE DOMAIN-CONTAINING PROTEIN"/>
    <property type="match status" value="1"/>
</dbReference>
<dbReference type="Proteomes" id="UP000202259">
    <property type="component" value="Chromosome"/>
</dbReference>
<feature type="domain" description="Bacterial Ig-like" evidence="3">
    <location>
        <begin position="1788"/>
        <end position="1877"/>
    </location>
</feature>
<evidence type="ECO:0000313" key="4">
    <source>
        <dbReference type="EMBL" id="ASP46754.1"/>
    </source>
</evidence>
<feature type="domain" description="Bacterial Ig-like" evidence="3">
    <location>
        <begin position="1598"/>
        <end position="1687"/>
    </location>
</feature>
<feature type="compositionally biased region" description="Acidic residues" evidence="1">
    <location>
        <begin position="2838"/>
        <end position="2858"/>
    </location>
</feature>
<dbReference type="Pfam" id="PF19078">
    <property type="entry name" value="Big_12"/>
    <property type="match status" value="14"/>
</dbReference>
<feature type="domain" description="Bacterial Ig-like" evidence="3">
    <location>
        <begin position="652"/>
        <end position="736"/>
    </location>
</feature>
<feature type="domain" description="Bacterial Ig-like" evidence="3">
    <location>
        <begin position="1028"/>
        <end position="1117"/>
    </location>
</feature>
<keyword evidence="2" id="KW-0812">Transmembrane</keyword>
<sequence>MDVYFKKVLRVFRFVLVFQLLITSFYVKSIETCESVFVASSGVATISISDAELLNFITGGLLGLNVKLSVADTEYSSLLSAGIDLESYLDTLVVDLSVANKSDAVAANITLTQAIDAAITVLQSQGGNTVAIATLEDIKLVVPANTFSLLDVINLNVEDSAVLSTTVNVLDFHMLILQAFNHQNAISAEDISLNLSALGLDGTFGGLSVSLSDISAAIIAVEGPKLVSGSVGTAFTTSSIRLKIFADLVDVAAAPLSLGLANVAVNLTDFELYADVSRANGTVEQLSYLTQTLRLNVTPGVASLYLGQISAVDFNDRSLTSDIDYATEVAPVVIGSINIHLGLANETIALEARANANVNGALESLDFIAPFPESKTTTAGVGVINSLLSSLLSNTVLSTTPDPTLVDTTLLLALIRSLVVDDILSPVISDIVTNFADPTAEGLGISIGNATQKVFALNGDSCIPTVNSANTSDTTPLLSGLAYRSTVDSEQLNIVLNNITYQEGIDFVVTENQWSLTVPPEDSMPEGVYNVDATVTNGVDSVSDQSTFELTIDLSQPTVQIQNVPTNSNSPFTVTFAYSEPVTDFILADISVGNGTASNFTTVDSSNYTALITPAADGAVTLDVNANVAQDTAGNLNTAATQVSSTFTAGRPSVQIQNVPANSKIVFTATFAFSKPVTGFILTDILVGNGIASNFSDVDGSNYTALITPTVDGAVTLDVNANVAQDSGGNLNTAAVQVSSQYDATRPSVAIQNVPANSSGAFTATIAFSEPVSDFIITDILVGNGIASNFIDVDSSNYTALITPTADGAVTVDVSANVAQDTAGNFNTVATQVSSTFNSTRPSVQIQNVPANSNSAFTATFAFSKPVINFIPTDITLSNATVSTFIIVSTSSYTALITPTTNGAVTIDINENVAQDLFGNLNTAATQVTSQYDASRPSVAIQNVPENTKAAFIATFAFDKIVTGFIIGDISVSNGTASNFISLGGSLYTALITPTANGVVTLNVNENVAQDLSGNLNTAAAQVSSNYDTLRPSVAIQNVPENTNGAFTATIVFSEPVSNFILNDISVSNATVSDFIPVSGSNYTALITPIAEGVVTLNINENVAEDLSINLNTAATQVSSTFNGTRPSVQIQNVPANSSAPFTATFAFSEPVIDFIPTDITVTNATVSTFIIVSTSSYSALITPTANGAVTLDVNANVAQDIAGNLNTAATRVTSQYDATRPSVAIQNVPENTKAAFIATFAFDKIVTGFIGSDISISNGRASDFLSLGGSLYTALITPTANGVVTLNVNENVAQDLSGNLNTAAAQVSTNYDTLRPSVAIQNVPENTNGAFTATIVFSEPVSNFILNDISVSNATVSDFIPVSGSNYTALITPIAEGVVTLNINENVAEDLSINLNTAATQVSSTFNGTRPSVQIQNVPANSSAPFTATFAFSEPVIDFIPTDITVTNATVSTFIIVSTSSYTALITPTANGAVTLDVNANVAQDIAGNLNTAATQVTSQYDASRPSVAIQNVPENTKAAFIATFAFDKIVTDFIIGDISVSNGTASNFISLGGSLYTALITPTANGVVTIDVNANVAQDISGNLNTAATQVSSNYDTLRPSVAIQNVPENTNGAFTATIVFSEPVSNFILNDISVSNATVSDFIPVSGSNYTALITPIVDGVVTLNINENVAEDLSINLNTAATQVSSTFNGKRPSVQIQNVPANSSAPFTATFTFSEPVIDFIPTDITVTNATVSTFIIVSTSSYTALITPTANGAVTLGVNANVAQDIAGNLNTAATQVTSQYDASRPSVQIQNVPANTNIEFIAIFTFSESVIDFTMSDISVTNAIISTFIDINGSSYTALISPIADGEITLNVNANVAQNNNGNLNTMAAQVTSLYDTEPPELTIFKTVTVNIVNQSNYKFEGTCSDDGNSVVVKINNLNSNSVNCDAGQWALNKNMRAVTDGLSVVTINANQTDNAGNIGSASPVAIDKDTEKPIFTIDRVIYSQENALIFSGTSDTEDGTEVTIIESTDNTLCVAPVNENSWVCESSVILPEGTYDLRAEAEDKAENLSIIYFSKTVSLDEDNDGISNLDEGYGDTDNDGIPDAQDTDSDSDGVLDSVEGIGDDDGDNIPNFQDSSSDEDMDGIPDVIEGNTDVDNDGIINALDPDSDNDGIVDGFEARLSGNDSDQDGIDDIFDADIGGDDPDGDGITYQAIDTDNDGIADYLDKDSDGDGIPDAIEAFIGFTDIDNDGIWDRYDQSVTGDADSDNDGIIDSYDADQTNGLDADNDGINDLLILLNDHNQNFIPDHLDIDSDSDGIRDGIEAQVSGFDHDNDGIDDTFDADLSNAIDANSDGIIDNFTFIDTDADGVIDMNDLDSDNDGDTDTLEANVQDDNRDGIIDVGAPLITQVVDTDEDNIPDHLDSDKNNDGTYDIQDNAHGAFDNNNDGQVDITADIDGDGIDDSVDGDTQVLGHGSNADSDNDSVLDVIDKDDDNDGIADITERSFVDDGNETAGINKVLSTNTASVQTTKVLRALDTDNDGIIDEKDRDSDNDGISDLIENGRPNLSGFDHDMDGIDDMFDADFTGGEDNDLDGVDDIYNVKDTDGDSVPDYLDLDSDNDKISDNVEQLTVAPSGIDANRNGIDDAFDPAFNSNQDDNLDGIDDTLVILTNPDGDDILNFQDVDSDGDSIRDIDEQAVDFDGDGTPNYLDLDSDNDAISDAIEGLNDFDTDGASNFLDLDSDNDGISDATEGVNDFDSDGASNFLDLDSDNDGISDAREGENDFDSDGASNYLDLDSDNDGISDAIEGETDFDGDGASNFLDLDSDGDGISDAIEGQNDADGDGSSNYLDLDSDGDGVSDIDENGDFDGDGVSDAIQDKRHVQSSLKGSGNVGTILIFMLILFNLMRYRASNNT</sequence>
<name>A0A222G5Y2_9GAMM</name>
<evidence type="ECO:0000256" key="1">
    <source>
        <dbReference type="SAM" id="MobiDB-lite"/>
    </source>
</evidence>
<feature type="domain" description="Bacterial Ig-like" evidence="3">
    <location>
        <begin position="1410"/>
        <end position="1498"/>
    </location>
</feature>
<dbReference type="InterPro" id="IPR013783">
    <property type="entry name" value="Ig-like_fold"/>
</dbReference>
<keyword evidence="2" id="KW-0472">Membrane</keyword>
<feature type="transmembrane region" description="Helical" evidence="2">
    <location>
        <begin position="2875"/>
        <end position="2893"/>
    </location>
</feature>
<feature type="region of interest" description="Disordered" evidence="1">
    <location>
        <begin position="2530"/>
        <end position="2550"/>
    </location>
</feature>
<dbReference type="InterPro" id="IPR044048">
    <property type="entry name" value="Big_12"/>
</dbReference>